<evidence type="ECO:0000313" key="2">
    <source>
        <dbReference type="Proteomes" id="UP000573499"/>
    </source>
</evidence>
<accession>A0A7W2FFH9</accession>
<name>A0A7W2FFH9_9BURK</name>
<dbReference type="Pfam" id="PF10009">
    <property type="entry name" value="DUF2252"/>
    <property type="match status" value="1"/>
</dbReference>
<sequence>MNQRLKPIKRNVVEDIVAFNAGRDPERLTRKYRLLASNPFAFLRGTCHL</sequence>
<proteinExistence type="predicted"/>
<reference evidence="1 2" key="1">
    <citation type="submission" date="2020-07" db="EMBL/GenBank/DDBJ databases">
        <title>Novel species isolated from subtropical streams in China.</title>
        <authorList>
            <person name="Lu H."/>
        </authorList>
    </citation>
    <scope>NUCLEOTIDE SEQUENCE [LARGE SCALE GENOMIC DNA]</scope>
    <source>
        <strain evidence="1 2">LX47W</strain>
    </source>
</reference>
<gene>
    <name evidence="1" type="ORF">H3H39_27415</name>
</gene>
<dbReference type="InterPro" id="IPR018721">
    <property type="entry name" value="DUF2252"/>
</dbReference>
<protein>
    <submittedName>
        <fullName evidence="1">Uncharacterized protein</fullName>
    </submittedName>
</protein>
<feature type="non-terminal residue" evidence="1">
    <location>
        <position position="49"/>
    </location>
</feature>
<comment type="caution">
    <text evidence="1">The sequence shown here is derived from an EMBL/GenBank/DDBJ whole genome shotgun (WGS) entry which is preliminary data.</text>
</comment>
<dbReference type="AlphaFoldDB" id="A0A7W2FFH9"/>
<organism evidence="1 2">
    <name type="scientific">Rugamonas apoptosis</name>
    <dbReference type="NCBI Taxonomy" id="2758570"/>
    <lineage>
        <taxon>Bacteria</taxon>
        <taxon>Pseudomonadati</taxon>
        <taxon>Pseudomonadota</taxon>
        <taxon>Betaproteobacteria</taxon>
        <taxon>Burkholderiales</taxon>
        <taxon>Oxalobacteraceae</taxon>
        <taxon>Telluria group</taxon>
        <taxon>Rugamonas</taxon>
    </lineage>
</organism>
<dbReference type="EMBL" id="JACEZU010000056">
    <property type="protein sequence ID" value="MBA5690755.1"/>
    <property type="molecule type" value="Genomic_DNA"/>
</dbReference>
<keyword evidence="2" id="KW-1185">Reference proteome</keyword>
<dbReference type="Proteomes" id="UP000573499">
    <property type="component" value="Unassembled WGS sequence"/>
</dbReference>
<evidence type="ECO:0000313" key="1">
    <source>
        <dbReference type="EMBL" id="MBA5690755.1"/>
    </source>
</evidence>